<feature type="non-terminal residue" evidence="1">
    <location>
        <position position="69"/>
    </location>
</feature>
<dbReference type="EMBL" id="MUJZ01045008">
    <property type="protein sequence ID" value="OTF74831.1"/>
    <property type="molecule type" value="Genomic_DNA"/>
</dbReference>
<reference evidence="1 2" key="1">
    <citation type="submission" date="2017-03" db="EMBL/GenBank/DDBJ databases">
        <title>Genome Survey of Euroglyphus maynei.</title>
        <authorList>
            <person name="Arlian L.G."/>
            <person name="Morgan M.S."/>
            <person name="Rider S.D."/>
        </authorList>
    </citation>
    <scope>NUCLEOTIDE SEQUENCE [LARGE SCALE GENOMIC DNA]</scope>
    <source>
        <strain evidence="1">Arlian Lab</strain>
        <tissue evidence="1">Whole body</tissue>
    </source>
</reference>
<sequence>MHHKVSSRTLTSKDGDRIRDLANRMVAIEELLKDRTEEEVKTSGNYHQKIGEILTALDKLREKSVAKMD</sequence>
<proteinExistence type="predicted"/>
<keyword evidence="2" id="KW-1185">Reference proteome</keyword>
<organism evidence="1 2">
    <name type="scientific">Euroglyphus maynei</name>
    <name type="common">Mayne's house dust mite</name>
    <dbReference type="NCBI Taxonomy" id="6958"/>
    <lineage>
        <taxon>Eukaryota</taxon>
        <taxon>Metazoa</taxon>
        <taxon>Ecdysozoa</taxon>
        <taxon>Arthropoda</taxon>
        <taxon>Chelicerata</taxon>
        <taxon>Arachnida</taxon>
        <taxon>Acari</taxon>
        <taxon>Acariformes</taxon>
        <taxon>Sarcoptiformes</taxon>
        <taxon>Astigmata</taxon>
        <taxon>Psoroptidia</taxon>
        <taxon>Analgoidea</taxon>
        <taxon>Pyroglyphidae</taxon>
        <taxon>Pyroglyphinae</taxon>
        <taxon>Euroglyphus</taxon>
    </lineage>
</organism>
<dbReference type="AlphaFoldDB" id="A0A1Y3B203"/>
<name>A0A1Y3B203_EURMA</name>
<accession>A0A1Y3B203</accession>
<dbReference type="Proteomes" id="UP000194236">
    <property type="component" value="Unassembled WGS sequence"/>
</dbReference>
<protein>
    <submittedName>
        <fullName evidence="1">Uncharacterized protein</fullName>
    </submittedName>
</protein>
<evidence type="ECO:0000313" key="1">
    <source>
        <dbReference type="EMBL" id="OTF74831.1"/>
    </source>
</evidence>
<gene>
    <name evidence="1" type="ORF">BLA29_015194</name>
</gene>
<comment type="caution">
    <text evidence="1">The sequence shown here is derived from an EMBL/GenBank/DDBJ whole genome shotgun (WGS) entry which is preliminary data.</text>
</comment>
<evidence type="ECO:0000313" key="2">
    <source>
        <dbReference type="Proteomes" id="UP000194236"/>
    </source>
</evidence>